<keyword evidence="1" id="KW-0812">Transmembrane</keyword>
<dbReference type="InterPro" id="IPR036034">
    <property type="entry name" value="PDZ_sf"/>
</dbReference>
<feature type="domain" description="PDZ" evidence="2">
    <location>
        <begin position="349"/>
        <end position="414"/>
    </location>
</feature>
<keyword evidence="3" id="KW-0378">Hydrolase</keyword>
<evidence type="ECO:0000256" key="1">
    <source>
        <dbReference type="SAM" id="Phobius"/>
    </source>
</evidence>
<accession>A0A0U2WDI1</accession>
<keyword evidence="3" id="KW-0645">Protease</keyword>
<dbReference type="Proteomes" id="UP000061660">
    <property type="component" value="Chromosome"/>
</dbReference>
<name>A0A0U2WDI1_9BACL</name>
<keyword evidence="4" id="KW-1185">Reference proteome</keyword>
<dbReference type="SMART" id="SM00228">
    <property type="entry name" value="PDZ"/>
    <property type="match status" value="1"/>
</dbReference>
<organism evidence="3 4">
    <name type="scientific">Paenibacillus naphthalenovorans</name>
    <dbReference type="NCBI Taxonomy" id="162209"/>
    <lineage>
        <taxon>Bacteria</taxon>
        <taxon>Bacillati</taxon>
        <taxon>Bacillota</taxon>
        <taxon>Bacilli</taxon>
        <taxon>Bacillales</taxon>
        <taxon>Paenibacillaceae</taxon>
        <taxon>Paenibacillus</taxon>
    </lineage>
</organism>
<proteinExistence type="predicted"/>
<dbReference type="GO" id="GO:0008233">
    <property type="term" value="F:peptidase activity"/>
    <property type="evidence" value="ECO:0007669"/>
    <property type="project" value="UniProtKB-KW"/>
</dbReference>
<feature type="transmembrane region" description="Helical" evidence="1">
    <location>
        <begin position="178"/>
        <end position="207"/>
    </location>
</feature>
<evidence type="ECO:0000313" key="3">
    <source>
        <dbReference type="EMBL" id="ALS24446.1"/>
    </source>
</evidence>
<gene>
    <name evidence="3" type="ORF">IJ22_41500</name>
</gene>
<dbReference type="AlphaFoldDB" id="A0A0U2WDI1"/>
<keyword evidence="1" id="KW-0472">Membrane</keyword>
<feature type="transmembrane region" description="Helical" evidence="1">
    <location>
        <begin position="228"/>
        <end position="246"/>
    </location>
</feature>
<evidence type="ECO:0000259" key="2">
    <source>
        <dbReference type="SMART" id="SM00228"/>
    </source>
</evidence>
<dbReference type="InterPro" id="IPR001478">
    <property type="entry name" value="PDZ"/>
</dbReference>
<feature type="transmembrane region" description="Helical" evidence="1">
    <location>
        <begin position="266"/>
        <end position="285"/>
    </location>
</feature>
<dbReference type="SUPFAM" id="SSF50156">
    <property type="entry name" value="PDZ domain-like"/>
    <property type="match status" value="1"/>
</dbReference>
<feature type="transmembrane region" description="Helical" evidence="1">
    <location>
        <begin position="105"/>
        <end position="124"/>
    </location>
</feature>
<sequence length="474" mass="52695">MKPGLLVFMFQKRCRHGTRHQDDKRSSSSKNTGAVYPYLAKEQAMNWVMELGVQGLHALLQLFMHPFYYAGILFILLQYRRQIAFERKLFSTKLHSLLSETWRTVLWGWIGGIAASVVMAGVGATIDPDAVILIWLISLLLILIRVRFLCWAYAIGVIGVLQAIVLAVPALQDSSASWAWFTAPLLAVNMPSMLALIAILHLVEAMLIRRQGARFGTPMFFESKRGKIVGGYQLQGFWPVALFLLVPVQNGGVGPLPWTPLLGGDLWNSGWTVIGFPVMIGFTEMTMSRLPKEKVKVSSNWLVLYSAALLLLAGMTALWPALTAAACLLCIAMHEALIAYSRWDEAKRAPLFVHSSKGLKILGILPGSPAEEMGLVVGEIVHKVNGVPVRTKQELHLAMQQNSAFCKLEVLNLVGESKFLKRAVFSGDHHQLGIILAPDQDALYYAEEKQTSIWAYFRRKPAGLNNNKRNSESM</sequence>
<feature type="transmembrane region" description="Helical" evidence="1">
    <location>
        <begin position="130"/>
        <end position="146"/>
    </location>
</feature>
<dbReference type="PATRIC" id="fig|162209.4.peg.4394"/>
<feature type="transmembrane region" description="Helical" evidence="1">
    <location>
        <begin position="297"/>
        <end position="315"/>
    </location>
</feature>
<dbReference type="EMBL" id="CP013652">
    <property type="protein sequence ID" value="ALS24446.1"/>
    <property type="molecule type" value="Genomic_DNA"/>
</dbReference>
<keyword evidence="1" id="KW-1133">Transmembrane helix</keyword>
<evidence type="ECO:0000313" key="4">
    <source>
        <dbReference type="Proteomes" id="UP000061660"/>
    </source>
</evidence>
<dbReference type="GO" id="GO:0006508">
    <property type="term" value="P:proteolysis"/>
    <property type="evidence" value="ECO:0007669"/>
    <property type="project" value="UniProtKB-KW"/>
</dbReference>
<dbReference type="Pfam" id="PF17820">
    <property type="entry name" value="PDZ_6"/>
    <property type="match status" value="1"/>
</dbReference>
<reference evidence="3 4" key="2">
    <citation type="journal article" date="2016" name="Genome Announc.">
        <title>Complete Genome Sequences of Two Interactive Moderate Thermophiles, Paenibacillus napthalenovorans 32O-Y and Paenibacillus sp. 32O-W.</title>
        <authorList>
            <person name="Butler R.R.III."/>
            <person name="Wang J."/>
            <person name="Stark B.C."/>
            <person name="Pombert J.F."/>
        </authorList>
    </citation>
    <scope>NUCLEOTIDE SEQUENCE [LARGE SCALE GENOMIC DNA]</scope>
    <source>
        <strain evidence="3 4">32O-Y</strain>
    </source>
</reference>
<dbReference type="STRING" id="162209.IJ22_41500"/>
<dbReference type="Gene3D" id="2.30.42.10">
    <property type="match status" value="1"/>
</dbReference>
<protein>
    <submittedName>
        <fullName evidence="3">Serine protease</fullName>
    </submittedName>
</protein>
<feature type="transmembrane region" description="Helical" evidence="1">
    <location>
        <begin position="58"/>
        <end position="79"/>
    </location>
</feature>
<dbReference type="InterPro" id="IPR041489">
    <property type="entry name" value="PDZ_6"/>
</dbReference>
<reference evidence="4" key="1">
    <citation type="submission" date="2015-12" db="EMBL/GenBank/DDBJ databases">
        <title>Complete genome sequences of two moderately thermophilic Paenibacillus species.</title>
        <authorList>
            <person name="Butler R.III."/>
            <person name="Wang J."/>
            <person name="Stark B.C."/>
            <person name="Pombert J.-F."/>
        </authorList>
    </citation>
    <scope>NUCLEOTIDE SEQUENCE [LARGE SCALE GENOMIC DNA]</scope>
    <source>
        <strain evidence="4">32O-Y</strain>
    </source>
</reference>
<dbReference type="KEGG" id="pnp:IJ22_41500"/>
<feature type="transmembrane region" description="Helical" evidence="1">
    <location>
        <begin position="153"/>
        <end position="172"/>
    </location>
</feature>